<dbReference type="PANTHER" id="PTHR10736">
    <property type="entry name" value="BESTROPHIN"/>
    <property type="match status" value="1"/>
</dbReference>
<dbReference type="GO" id="GO:0005886">
    <property type="term" value="C:plasma membrane"/>
    <property type="evidence" value="ECO:0007669"/>
    <property type="project" value="UniProtKB-SubCell"/>
</dbReference>
<evidence type="ECO:0000256" key="2">
    <source>
        <dbReference type="ARBA" id="ARBA00022692"/>
    </source>
</evidence>
<feature type="region of interest" description="Disordered" evidence="7">
    <location>
        <begin position="376"/>
        <end position="414"/>
    </location>
</feature>
<keyword evidence="6" id="KW-0869">Chloride channel</keyword>
<keyword evidence="4 6" id="KW-0472">Membrane</keyword>
<evidence type="ECO:0000256" key="4">
    <source>
        <dbReference type="ARBA" id="ARBA00023136"/>
    </source>
</evidence>
<keyword evidence="3 6" id="KW-1133">Transmembrane helix</keyword>
<dbReference type="InterPro" id="IPR021134">
    <property type="entry name" value="Bestrophin-like"/>
</dbReference>
<evidence type="ECO:0000256" key="3">
    <source>
        <dbReference type="ARBA" id="ARBA00022989"/>
    </source>
</evidence>
<evidence type="ECO:0000256" key="1">
    <source>
        <dbReference type="ARBA" id="ARBA00004370"/>
    </source>
</evidence>
<dbReference type="GO" id="GO:0034707">
    <property type="term" value="C:chloride channel complex"/>
    <property type="evidence" value="ECO:0007669"/>
    <property type="project" value="UniProtKB-KW"/>
</dbReference>
<keyword evidence="6" id="KW-0813">Transport</keyword>
<keyword evidence="6" id="KW-0868">Chloride</keyword>
<name>A0A914VL35_9BILA</name>
<dbReference type="GO" id="GO:0005254">
    <property type="term" value="F:chloride channel activity"/>
    <property type="evidence" value="ECO:0007669"/>
    <property type="project" value="UniProtKB-KW"/>
</dbReference>
<feature type="transmembrane region" description="Helical" evidence="6">
    <location>
        <begin position="32"/>
        <end position="54"/>
    </location>
</feature>
<dbReference type="WBParaSite" id="PSAMB.scaffold2150size25028.g16569.t1">
    <property type="protein sequence ID" value="PSAMB.scaffold2150size25028.g16569.t1"/>
    <property type="gene ID" value="PSAMB.scaffold2150size25028.g16569"/>
</dbReference>
<accession>A0A914VL35</accession>
<keyword evidence="6" id="KW-1003">Cell membrane</keyword>
<keyword evidence="2 6" id="KW-0812">Transmembrane</keyword>
<dbReference type="Pfam" id="PF01062">
    <property type="entry name" value="Bestrophin"/>
    <property type="match status" value="1"/>
</dbReference>
<comment type="function">
    <text evidence="6">Forms chloride channels.</text>
</comment>
<sequence>MTVTYTLDVSKSQFSSFSKLLLRWRGSLWKTVYKELICWLCLYATLTCIYRFLLNAHQRKTFEDIAGLCFKYTDFIPLTFILGFFVSLVVNRWWDMFNNIGWIDNTALYVAAYIQGSNDDVRMIRRNIIRYLVVVQTMVFRDISPPIRLRYPTMNSLQEAGLLNEAEMIAFDGVESHHAKYWLPIHWAMVLIYQAREREYMISDGMVMDLYNRLREYRTGLATLCCYDWVPVPLAYTQVVFLTVRCYFLIALMGRQYVSTKRDIQVHSAVDLYFPLITVIQFLFYMGWMKVAEALLNPFGADADDFEVNYILDRNLQVGINIVDDAAGSLPKQEKDSFWFEKQPTPLYSTEMANVAMNPAVGSATEIPTPEVSTLMVPRTSPSVSRKSSKQPGSVGDFFKSMKSHGTRSSSRECDRFTKMDELEQGLTLSVGGADLPVTKTLPVNLNEMENKEHEKHTLRPTETAPAILRLVPTAKKSPVIRIEGEASKETASALGALLEQDESET</sequence>
<evidence type="ECO:0000313" key="9">
    <source>
        <dbReference type="WBParaSite" id="PSAMB.scaffold2150size25028.g16569.t1"/>
    </source>
</evidence>
<evidence type="ECO:0000256" key="7">
    <source>
        <dbReference type="SAM" id="MobiDB-lite"/>
    </source>
</evidence>
<feature type="compositionally biased region" description="Polar residues" evidence="7">
    <location>
        <begin position="380"/>
        <end position="392"/>
    </location>
</feature>
<evidence type="ECO:0000313" key="8">
    <source>
        <dbReference type="Proteomes" id="UP000887566"/>
    </source>
</evidence>
<dbReference type="Proteomes" id="UP000887566">
    <property type="component" value="Unplaced"/>
</dbReference>
<dbReference type="PANTHER" id="PTHR10736:SF0">
    <property type="entry name" value="BESTROPHIN HOMOLOG"/>
    <property type="match status" value="1"/>
</dbReference>
<evidence type="ECO:0000256" key="5">
    <source>
        <dbReference type="ARBA" id="ARBA00034769"/>
    </source>
</evidence>
<dbReference type="InterPro" id="IPR000615">
    <property type="entry name" value="Bestrophin"/>
</dbReference>
<feature type="transmembrane region" description="Helical" evidence="6">
    <location>
        <begin position="270"/>
        <end position="288"/>
    </location>
</feature>
<proteinExistence type="inferred from homology"/>
<feature type="transmembrane region" description="Helical" evidence="6">
    <location>
        <begin position="239"/>
        <end position="258"/>
    </location>
</feature>
<dbReference type="AlphaFoldDB" id="A0A914VL35"/>
<feature type="transmembrane region" description="Helical" evidence="6">
    <location>
        <begin position="75"/>
        <end position="94"/>
    </location>
</feature>
<keyword evidence="8" id="KW-1185">Reference proteome</keyword>
<organism evidence="8 9">
    <name type="scientific">Plectus sambesii</name>
    <dbReference type="NCBI Taxonomy" id="2011161"/>
    <lineage>
        <taxon>Eukaryota</taxon>
        <taxon>Metazoa</taxon>
        <taxon>Ecdysozoa</taxon>
        <taxon>Nematoda</taxon>
        <taxon>Chromadorea</taxon>
        <taxon>Plectida</taxon>
        <taxon>Plectina</taxon>
        <taxon>Plectoidea</taxon>
        <taxon>Plectidae</taxon>
        <taxon>Plectus</taxon>
    </lineage>
</organism>
<evidence type="ECO:0000256" key="6">
    <source>
        <dbReference type="RuleBase" id="RU363126"/>
    </source>
</evidence>
<keyword evidence="6" id="KW-0407">Ion channel</keyword>
<comment type="similarity">
    <text evidence="5 6">Belongs to the anion channel-forming bestrophin (TC 1.A.46) family. Calcium-sensitive chloride channel subfamily.</text>
</comment>
<reference evidence="9" key="1">
    <citation type="submission" date="2022-11" db="UniProtKB">
        <authorList>
            <consortium name="WormBaseParasite"/>
        </authorList>
    </citation>
    <scope>IDENTIFICATION</scope>
</reference>
<keyword evidence="6" id="KW-0406">Ion transport</keyword>
<protein>
    <recommendedName>
        <fullName evidence="6">Bestrophin homolog</fullName>
    </recommendedName>
</protein>
<comment type="subcellular location">
    <subcellularLocation>
        <location evidence="6">Cell membrane</location>
        <topology evidence="6">Multi-pass membrane protein</topology>
    </subcellularLocation>
    <subcellularLocation>
        <location evidence="1">Membrane</location>
    </subcellularLocation>
</comment>